<feature type="transmembrane region" description="Helical" evidence="1">
    <location>
        <begin position="21"/>
        <end position="40"/>
    </location>
</feature>
<evidence type="ECO:0000313" key="3">
    <source>
        <dbReference type="Proteomes" id="UP001176806"/>
    </source>
</evidence>
<gene>
    <name evidence="2" type="ORF">Q4Q40_23165</name>
</gene>
<keyword evidence="1" id="KW-1133">Transmembrane helix</keyword>
<evidence type="ECO:0000313" key="2">
    <source>
        <dbReference type="EMBL" id="MDO5977107.1"/>
    </source>
</evidence>
<dbReference type="EMBL" id="JAUOEL010000012">
    <property type="protein sequence ID" value="MDO5977107.1"/>
    <property type="molecule type" value="Genomic_DNA"/>
</dbReference>
<keyword evidence="1" id="KW-0812">Transmembrane</keyword>
<keyword evidence="1" id="KW-0472">Membrane</keyword>
<dbReference type="Proteomes" id="UP001176806">
    <property type="component" value="Unassembled WGS sequence"/>
</dbReference>
<protein>
    <submittedName>
        <fullName evidence="2">Uncharacterized protein</fullName>
    </submittedName>
</protein>
<reference evidence="2" key="1">
    <citation type="submission" date="2023-07" db="EMBL/GenBank/DDBJ databases">
        <title>Two novel species in the genus Flavivirga.</title>
        <authorList>
            <person name="Kwon K."/>
        </authorList>
    </citation>
    <scope>NUCLEOTIDE SEQUENCE</scope>
    <source>
        <strain evidence="2">KACC 14158</strain>
    </source>
</reference>
<evidence type="ECO:0000256" key="1">
    <source>
        <dbReference type="SAM" id="Phobius"/>
    </source>
</evidence>
<proteinExistence type="predicted"/>
<name>A0ABT8WVA4_9FLAO</name>
<keyword evidence="3" id="KW-1185">Reference proteome</keyword>
<feature type="transmembrane region" description="Helical" evidence="1">
    <location>
        <begin position="46"/>
        <end position="65"/>
    </location>
</feature>
<comment type="caution">
    <text evidence="2">The sequence shown here is derived from an EMBL/GenBank/DDBJ whole genome shotgun (WGS) entry which is preliminary data.</text>
</comment>
<accession>A0ABT8WVA4</accession>
<sequence>MKRYEVFKNIRKRAVIMGLPIALFAMLMVSVIGSLLFIIFSFSFSVIIAVFAFNAILYVVLTNLTKNPALLQFKKVFPLIISNKKESHIYYEED</sequence>
<organism evidence="2 3">
    <name type="scientific">Flavivirga jejuensis</name>
    <dbReference type="NCBI Taxonomy" id="870487"/>
    <lineage>
        <taxon>Bacteria</taxon>
        <taxon>Pseudomonadati</taxon>
        <taxon>Bacteroidota</taxon>
        <taxon>Flavobacteriia</taxon>
        <taxon>Flavobacteriales</taxon>
        <taxon>Flavobacteriaceae</taxon>
        <taxon>Flavivirga</taxon>
    </lineage>
</organism>